<dbReference type="EMBL" id="HBGD01010495">
    <property type="protein sequence ID" value="CAD9085378.1"/>
    <property type="molecule type" value="Transcribed_RNA"/>
</dbReference>
<dbReference type="InterPro" id="IPR040079">
    <property type="entry name" value="Glutathione_S-Trfase"/>
</dbReference>
<sequence>MTSITDSKPTLHSYWRSSSSWRVRIALNFHSLAYTYHPINLLKNEQQDPNYKNKLNPTGMVPVLEIDGHVLTESLAIVEYLEETRGRKLFPQDAYGKSQVRRLALQIAAGIQPIQNLSVLKKIVADFGEEHKMPWGKHFIEKGFKELEMMLSQTAGKYSYGDEVTIADLCLVPQVYNANRFSVDMDQFPTIKRVHEACVALDEFKEAHPDQMPDAVTQ</sequence>
<reference evidence="4" key="1">
    <citation type="submission" date="2021-01" db="EMBL/GenBank/DDBJ databases">
        <authorList>
            <person name="Corre E."/>
            <person name="Pelletier E."/>
            <person name="Niang G."/>
            <person name="Scheremetjew M."/>
            <person name="Finn R."/>
            <person name="Kale V."/>
            <person name="Holt S."/>
            <person name="Cochrane G."/>
            <person name="Meng A."/>
            <person name="Brown T."/>
            <person name="Cohen L."/>
        </authorList>
    </citation>
    <scope>NUCLEOTIDE SEQUENCE</scope>
    <source>
        <strain evidence="4">WS</strain>
    </source>
</reference>
<dbReference type="InterPro" id="IPR036282">
    <property type="entry name" value="Glutathione-S-Trfase_C_sf"/>
</dbReference>
<dbReference type="PROSITE" id="PS50404">
    <property type="entry name" value="GST_NTER"/>
    <property type="match status" value="1"/>
</dbReference>
<evidence type="ECO:0000313" key="4">
    <source>
        <dbReference type="EMBL" id="CAD9085378.1"/>
    </source>
</evidence>
<evidence type="ECO:0008006" key="5">
    <source>
        <dbReference type="Google" id="ProtNLM"/>
    </source>
</evidence>
<dbReference type="Gene3D" id="3.40.30.10">
    <property type="entry name" value="Glutaredoxin"/>
    <property type="match status" value="1"/>
</dbReference>
<evidence type="ECO:0000259" key="2">
    <source>
        <dbReference type="PROSITE" id="PS50404"/>
    </source>
</evidence>
<dbReference type="SFLD" id="SFLDG00358">
    <property type="entry name" value="Main_(cytGST)"/>
    <property type="match status" value="1"/>
</dbReference>
<dbReference type="Pfam" id="PF14497">
    <property type="entry name" value="GST_C_3"/>
    <property type="match status" value="1"/>
</dbReference>
<dbReference type="AlphaFoldDB" id="A0A7S1KTI1"/>
<comment type="similarity">
    <text evidence="1">Belongs to the GST superfamily. Zeta family.</text>
</comment>
<dbReference type="CDD" id="cd03191">
    <property type="entry name" value="GST_C_Zeta"/>
    <property type="match status" value="1"/>
</dbReference>
<dbReference type="Gene3D" id="1.20.1050.10">
    <property type="match status" value="1"/>
</dbReference>
<dbReference type="InterPro" id="IPR034330">
    <property type="entry name" value="GST_Zeta_C"/>
</dbReference>
<dbReference type="GO" id="GO:0006749">
    <property type="term" value="P:glutathione metabolic process"/>
    <property type="evidence" value="ECO:0007669"/>
    <property type="project" value="TreeGrafter"/>
</dbReference>
<dbReference type="InterPro" id="IPR005955">
    <property type="entry name" value="GST_Zeta"/>
</dbReference>
<dbReference type="PANTHER" id="PTHR42673">
    <property type="entry name" value="MALEYLACETOACETATE ISOMERASE"/>
    <property type="match status" value="1"/>
</dbReference>
<organism evidence="4">
    <name type="scientific">Percolomonas cosmopolitus</name>
    <dbReference type="NCBI Taxonomy" id="63605"/>
    <lineage>
        <taxon>Eukaryota</taxon>
        <taxon>Discoba</taxon>
        <taxon>Heterolobosea</taxon>
        <taxon>Tetramitia</taxon>
        <taxon>Eutetramitia</taxon>
        <taxon>Percolomonadidae</taxon>
        <taxon>Percolomonas</taxon>
    </lineage>
</organism>
<dbReference type="GO" id="GO:0005739">
    <property type="term" value="C:mitochondrion"/>
    <property type="evidence" value="ECO:0007669"/>
    <property type="project" value="TreeGrafter"/>
</dbReference>
<dbReference type="SUPFAM" id="SSF47616">
    <property type="entry name" value="GST C-terminal domain-like"/>
    <property type="match status" value="1"/>
</dbReference>
<dbReference type="PANTHER" id="PTHR42673:SF4">
    <property type="entry name" value="MALEYLACETOACETATE ISOMERASE"/>
    <property type="match status" value="1"/>
</dbReference>
<dbReference type="FunFam" id="1.20.1050.10:FF:000010">
    <property type="entry name" value="Maleylacetoacetate isomerase isoform 1"/>
    <property type="match status" value="1"/>
</dbReference>
<evidence type="ECO:0000256" key="1">
    <source>
        <dbReference type="ARBA" id="ARBA00010007"/>
    </source>
</evidence>
<dbReference type="Pfam" id="PF13417">
    <property type="entry name" value="GST_N_3"/>
    <property type="match status" value="1"/>
</dbReference>
<feature type="domain" description="GST C-terminal" evidence="3">
    <location>
        <begin position="93"/>
        <end position="218"/>
    </location>
</feature>
<dbReference type="GO" id="GO:0004364">
    <property type="term" value="F:glutathione transferase activity"/>
    <property type="evidence" value="ECO:0007669"/>
    <property type="project" value="TreeGrafter"/>
</dbReference>
<evidence type="ECO:0000259" key="3">
    <source>
        <dbReference type="PROSITE" id="PS50405"/>
    </source>
</evidence>
<dbReference type="NCBIfam" id="TIGR01262">
    <property type="entry name" value="maiA"/>
    <property type="match status" value="1"/>
</dbReference>
<dbReference type="InterPro" id="IPR004046">
    <property type="entry name" value="GST_C"/>
</dbReference>
<gene>
    <name evidence="4" type="ORF">PCOS0759_LOCUS8632</name>
</gene>
<protein>
    <recommendedName>
        <fullName evidence="5">Maleylacetoacetate isomerase</fullName>
    </recommendedName>
</protein>
<dbReference type="PROSITE" id="PS50405">
    <property type="entry name" value="GST_CTER"/>
    <property type="match status" value="1"/>
</dbReference>
<name>A0A7S1KTI1_9EUKA</name>
<proteinExistence type="inferred from homology"/>
<accession>A0A7S1KTI1</accession>
<dbReference type="InterPro" id="IPR036249">
    <property type="entry name" value="Thioredoxin-like_sf"/>
</dbReference>
<dbReference type="InterPro" id="IPR004045">
    <property type="entry name" value="Glutathione_S-Trfase_N"/>
</dbReference>
<dbReference type="GO" id="GO:0016034">
    <property type="term" value="F:maleylacetoacetate isomerase activity"/>
    <property type="evidence" value="ECO:0007669"/>
    <property type="project" value="TreeGrafter"/>
</dbReference>
<dbReference type="GO" id="GO:0006559">
    <property type="term" value="P:L-phenylalanine catabolic process"/>
    <property type="evidence" value="ECO:0007669"/>
    <property type="project" value="TreeGrafter"/>
</dbReference>
<dbReference type="InterPro" id="IPR010987">
    <property type="entry name" value="Glutathione-S-Trfase_C-like"/>
</dbReference>
<dbReference type="SUPFAM" id="SSF52833">
    <property type="entry name" value="Thioredoxin-like"/>
    <property type="match status" value="1"/>
</dbReference>
<dbReference type="SFLD" id="SFLDS00019">
    <property type="entry name" value="Glutathione_Transferase_(cytos"/>
    <property type="match status" value="1"/>
</dbReference>
<feature type="domain" description="GST N-terminal" evidence="2">
    <location>
        <begin position="7"/>
        <end position="89"/>
    </location>
</feature>